<evidence type="ECO:0000256" key="7">
    <source>
        <dbReference type="SAM" id="MobiDB-lite"/>
    </source>
</evidence>
<dbReference type="GO" id="GO:0004888">
    <property type="term" value="F:transmembrane signaling receptor activity"/>
    <property type="evidence" value="ECO:0007669"/>
    <property type="project" value="InterPro"/>
</dbReference>
<keyword evidence="12" id="KW-1185">Reference proteome</keyword>
<feature type="domain" description="PAS" evidence="9">
    <location>
        <begin position="143"/>
        <end position="190"/>
    </location>
</feature>
<dbReference type="Gene3D" id="1.10.287.950">
    <property type="entry name" value="Methyl-accepting chemotaxis protein"/>
    <property type="match status" value="1"/>
</dbReference>
<dbReference type="AlphaFoldDB" id="A0A1A8T9J7"/>
<organism evidence="11 12">
    <name type="scientific">Marinomonas aquimarina</name>
    <dbReference type="NCBI Taxonomy" id="295068"/>
    <lineage>
        <taxon>Bacteria</taxon>
        <taxon>Pseudomonadati</taxon>
        <taxon>Pseudomonadota</taxon>
        <taxon>Gammaproteobacteria</taxon>
        <taxon>Oceanospirillales</taxon>
        <taxon>Oceanospirillaceae</taxon>
        <taxon>Marinomonas</taxon>
    </lineage>
</organism>
<feature type="region of interest" description="Disordered" evidence="7">
    <location>
        <begin position="578"/>
        <end position="653"/>
    </location>
</feature>
<evidence type="ECO:0000256" key="2">
    <source>
        <dbReference type="ARBA" id="ARBA00022481"/>
    </source>
</evidence>
<dbReference type="Proteomes" id="UP000092627">
    <property type="component" value="Unassembled WGS sequence"/>
</dbReference>
<dbReference type="RefSeq" id="WP_082861026.1">
    <property type="nucleotide sequence ID" value="NZ_FLOC01000005.1"/>
</dbReference>
<dbReference type="PROSITE" id="PS50112">
    <property type="entry name" value="PAS"/>
    <property type="match status" value="2"/>
</dbReference>
<proteinExistence type="inferred from homology"/>
<evidence type="ECO:0000313" key="11">
    <source>
        <dbReference type="EMBL" id="SBS28669.1"/>
    </source>
</evidence>
<evidence type="ECO:0000259" key="8">
    <source>
        <dbReference type="PROSITE" id="PS50111"/>
    </source>
</evidence>
<dbReference type="EMBL" id="FLOC01000005">
    <property type="protein sequence ID" value="SBS28669.1"/>
    <property type="molecule type" value="Genomic_DNA"/>
</dbReference>
<dbReference type="GO" id="GO:0005886">
    <property type="term" value="C:plasma membrane"/>
    <property type="evidence" value="ECO:0007669"/>
    <property type="project" value="TreeGrafter"/>
</dbReference>
<comment type="similarity">
    <text evidence="4">Belongs to the methyl-accepting chemotaxis (MCP) protein family.</text>
</comment>
<protein>
    <submittedName>
        <fullName evidence="11">Methyl-accepting chemotaxis protein II</fullName>
    </submittedName>
</protein>
<dbReference type="FunFam" id="1.10.287.950:FF:000001">
    <property type="entry name" value="Methyl-accepting chemotaxis sensory transducer"/>
    <property type="match status" value="1"/>
</dbReference>
<dbReference type="InterPro" id="IPR000014">
    <property type="entry name" value="PAS"/>
</dbReference>
<evidence type="ECO:0000313" key="12">
    <source>
        <dbReference type="Proteomes" id="UP000092627"/>
    </source>
</evidence>
<dbReference type="SUPFAM" id="SSF55785">
    <property type="entry name" value="PYP-like sensor domain (PAS domain)"/>
    <property type="match status" value="2"/>
</dbReference>
<dbReference type="InterPro" id="IPR001610">
    <property type="entry name" value="PAC"/>
</dbReference>
<accession>A0A1A8T9J7</accession>
<feature type="domain" description="PAC" evidence="10">
    <location>
        <begin position="97"/>
        <end position="149"/>
    </location>
</feature>
<dbReference type="PANTHER" id="PTHR43531:SF14">
    <property type="entry name" value="METHYL-ACCEPTING CHEMOTAXIS PROTEIN I-RELATED"/>
    <property type="match status" value="1"/>
</dbReference>
<keyword evidence="2" id="KW-0488">Methylation</keyword>
<feature type="compositionally biased region" description="Low complexity" evidence="7">
    <location>
        <begin position="620"/>
        <end position="634"/>
    </location>
</feature>
<dbReference type="SMART" id="SM00283">
    <property type="entry name" value="MA"/>
    <property type="match status" value="1"/>
</dbReference>
<feature type="domain" description="PAS" evidence="9">
    <location>
        <begin position="21"/>
        <end position="68"/>
    </location>
</feature>
<dbReference type="InterPro" id="IPR000700">
    <property type="entry name" value="PAS-assoc_C"/>
</dbReference>
<dbReference type="NCBIfam" id="TIGR00229">
    <property type="entry name" value="sensory_box"/>
    <property type="match status" value="2"/>
</dbReference>
<dbReference type="InterPro" id="IPR051310">
    <property type="entry name" value="MCP_chemotaxis"/>
</dbReference>
<dbReference type="PRINTS" id="PR00260">
    <property type="entry name" value="CHEMTRNSDUCR"/>
</dbReference>
<dbReference type="CDD" id="cd00130">
    <property type="entry name" value="PAS"/>
    <property type="match status" value="2"/>
</dbReference>
<feature type="domain" description="PAC" evidence="10">
    <location>
        <begin position="217"/>
        <end position="271"/>
    </location>
</feature>
<dbReference type="PROSITE" id="PS50113">
    <property type="entry name" value="PAC"/>
    <property type="match status" value="2"/>
</dbReference>
<dbReference type="GO" id="GO:0007165">
    <property type="term" value="P:signal transduction"/>
    <property type="evidence" value="ECO:0007669"/>
    <property type="project" value="UniProtKB-KW"/>
</dbReference>
<evidence type="ECO:0000256" key="6">
    <source>
        <dbReference type="SAM" id="Coils"/>
    </source>
</evidence>
<evidence type="ECO:0000256" key="3">
    <source>
        <dbReference type="ARBA" id="ARBA00023224"/>
    </source>
</evidence>
<keyword evidence="3 5" id="KW-0807">Transducer</keyword>
<feature type="compositionally biased region" description="Low complexity" evidence="7">
    <location>
        <begin position="579"/>
        <end position="596"/>
    </location>
</feature>
<feature type="domain" description="Methyl-accepting transducer" evidence="8">
    <location>
        <begin position="325"/>
        <end position="554"/>
    </location>
</feature>
<dbReference type="STRING" id="295068.MAQ5080_01167"/>
<dbReference type="OrthoDB" id="9765776at2"/>
<dbReference type="SUPFAM" id="SSF58104">
    <property type="entry name" value="Methyl-accepting chemotaxis protein (MCP) signaling domain"/>
    <property type="match status" value="1"/>
</dbReference>
<dbReference type="InterPro" id="IPR004089">
    <property type="entry name" value="MCPsignal_dom"/>
</dbReference>
<name>A0A1A8T9J7_9GAMM</name>
<keyword evidence="6" id="KW-0175">Coiled coil</keyword>
<dbReference type="PANTHER" id="PTHR43531">
    <property type="entry name" value="PROTEIN ICFG"/>
    <property type="match status" value="1"/>
</dbReference>
<evidence type="ECO:0000256" key="5">
    <source>
        <dbReference type="PROSITE-ProRule" id="PRU00284"/>
    </source>
</evidence>
<dbReference type="Pfam" id="PF00015">
    <property type="entry name" value="MCPsignal"/>
    <property type="match status" value="1"/>
</dbReference>
<reference evidence="11 12" key="1">
    <citation type="submission" date="2016-06" db="EMBL/GenBank/DDBJ databases">
        <authorList>
            <person name="Kjaerup R.B."/>
            <person name="Dalgaard T.S."/>
            <person name="Juul-Madsen H.R."/>
        </authorList>
    </citation>
    <scope>NUCLEOTIDE SEQUENCE [LARGE SCALE GENOMIC DNA]</scope>
    <source>
        <strain evidence="11 12">CECT 5080</strain>
    </source>
</reference>
<dbReference type="Pfam" id="PF08447">
    <property type="entry name" value="PAS_3"/>
    <property type="match status" value="2"/>
</dbReference>
<evidence type="ECO:0000259" key="10">
    <source>
        <dbReference type="PROSITE" id="PS50113"/>
    </source>
</evidence>
<sequence length="653" mass="70419">MFKGLFAKPLQEGQVIVSQSELTNLRGQLDALSKSQAVIEFDVKGNILSANDNFLNAVGYTLDEVVGKHHSLFVDDATRNSNEYRAFWSKLAAGEFQSGEFCRITKQGKRIWIEASYNPIFDEYGKPFKVVKFASDVTQKKNQNADYASQLEAISKAQAVISFDLEGVIYEANDNFLNALGYTLHEVRGQHHSMFVDKEYAQSEEYRDFWRKLKAGEHFVGRFPRVRKDGKVIWIQAIYSPIRDALGKIYKVTKYATDITAQVEAEQQLQNAVEQVNEAIEAAISNDLTKRVSLDGKTGSLLSLCQGVNGLLVTMTDVITQIKSASDAVYLGAREISNGNTDLSRRTEQQAANLQETASSMEQLTSTVRQNSSNALQGSGLASNAVSVATDGGELIGQVVATMASINESSQKISDIIGMIDGIAFQTNILALNAAVEAARAGEQGRGFAVVASEVRTLAQRSANAAKDIKGLISESASKISVGNDLVGKSGATMQEIVEAIKQVSSIMDDISSASSEQSSGLDEIGKAVSQMDEMTQQNAALVEEAAAASESLLNQADQLATNMSHFVIDEGPMSASFKPKPALTAPKPALSPAKPALKKPEPSLKSEPKAKPAVPKPTAPKASAPSKPVSKPMPSKPVPKPEVQDDDGWEEF</sequence>
<comment type="subcellular location">
    <subcellularLocation>
        <location evidence="1">Membrane</location>
    </subcellularLocation>
</comment>
<dbReference type="InterPro" id="IPR035965">
    <property type="entry name" value="PAS-like_dom_sf"/>
</dbReference>
<evidence type="ECO:0000259" key="9">
    <source>
        <dbReference type="PROSITE" id="PS50112"/>
    </source>
</evidence>
<dbReference type="InterPro" id="IPR013655">
    <property type="entry name" value="PAS_fold_3"/>
</dbReference>
<dbReference type="InterPro" id="IPR004090">
    <property type="entry name" value="Chemotax_Me-accpt_rcpt"/>
</dbReference>
<dbReference type="SMART" id="SM00086">
    <property type="entry name" value="PAC"/>
    <property type="match status" value="2"/>
</dbReference>
<feature type="coiled-coil region" evidence="6">
    <location>
        <begin position="532"/>
        <end position="563"/>
    </location>
</feature>
<feature type="compositionally biased region" description="Basic and acidic residues" evidence="7">
    <location>
        <begin position="599"/>
        <end position="611"/>
    </location>
</feature>
<dbReference type="CDD" id="cd11386">
    <property type="entry name" value="MCP_signal"/>
    <property type="match status" value="1"/>
</dbReference>
<evidence type="ECO:0000256" key="4">
    <source>
        <dbReference type="ARBA" id="ARBA00029447"/>
    </source>
</evidence>
<evidence type="ECO:0000256" key="1">
    <source>
        <dbReference type="ARBA" id="ARBA00004370"/>
    </source>
</evidence>
<dbReference type="Gene3D" id="3.30.450.20">
    <property type="entry name" value="PAS domain"/>
    <property type="match status" value="2"/>
</dbReference>
<gene>
    <name evidence="11" type="primary">tar_2</name>
    <name evidence="11" type="ORF">MAQ5080_01167</name>
</gene>
<dbReference type="GO" id="GO:0006935">
    <property type="term" value="P:chemotaxis"/>
    <property type="evidence" value="ECO:0007669"/>
    <property type="project" value="InterPro"/>
</dbReference>
<dbReference type="PROSITE" id="PS50111">
    <property type="entry name" value="CHEMOTAXIS_TRANSDUC_2"/>
    <property type="match status" value="1"/>
</dbReference>
<dbReference type="SMART" id="SM00091">
    <property type="entry name" value="PAS"/>
    <property type="match status" value="2"/>
</dbReference>